<dbReference type="AlphaFoldDB" id="A0A6N3IXB9"/>
<proteinExistence type="predicted"/>
<dbReference type="EMBL" id="CADCUX010000321">
    <property type="protein sequence ID" value="CAA9412182.1"/>
    <property type="molecule type" value="Genomic_DNA"/>
</dbReference>
<name>A0A6N3IXB9_9BURK</name>
<sequence length="173" mass="18849">MIAHTADLDCDSPMRLLRTVHWHLRDGFCGALQSLGRGLAAGPCDPDGILHLLHRLLDGCEKLHEVERGALMELSCRPDSSWANEDVLWGIGVLRRKADAVRAATCGGALLPCVRDLHGYLAVFFGELLVQLHAKEEALAQIGRTAPPNAARRCSRGLAEVIELLDLGQERTS</sequence>
<reference evidence="1" key="1">
    <citation type="submission" date="2020-02" db="EMBL/GenBank/DDBJ databases">
        <authorList>
            <person name="Meier V. D."/>
        </authorList>
    </citation>
    <scope>NUCLEOTIDE SEQUENCE</scope>
    <source>
        <strain evidence="1">AVDCRST_MAG51</strain>
    </source>
</reference>
<protein>
    <submittedName>
        <fullName evidence="1">Uncharacterized protein</fullName>
    </submittedName>
</protein>
<organism evidence="1">
    <name type="scientific">uncultured Ramlibacter sp</name>
    <dbReference type="NCBI Taxonomy" id="260755"/>
    <lineage>
        <taxon>Bacteria</taxon>
        <taxon>Pseudomonadati</taxon>
        <taxon>Pseudomonadota</taxon>
        <taxon>Betaproteobacteria</taxon>
        <taxon>Burkholderiales</taxon>
        <taxon>Comamonadaceae</taxon>
        <taxon>Ramlibacter</taxon>
        <taxon>environmental samples</taxon>
    </lineage>
</organism>
<accession>A0A6N3IXB9</accession>
<evidence type="ECO:0000313" key="1">
    <source>
        <dbReference type="EMBL" id="CAA9412182.1"/>
    </source>
</evidence>
<gene>
    <name evidence="1" type="ORF">AVDCRST_MAG51-1473</name>
</gene>